<dbReference type="GO" id="GO:0055085">
    <property type="term" value="P:transmembrane transport"/>
    <property type="evidence" value="ECO:0007669"/>
    <property type="project" value="InterPro"/>
</dbReference>
<dbReference type="RefSeq" id="WP_126463881.1">
    <property type="nucleotide sequence ID" value="NZ_AP018721.1"/>
</dbReference>
<gene>
    <name evidence="4" type="ORF">EDC61_10619</name>
</gene>
<keyword evidence="2 3" id="KW-0732">Signal</keyword>
<reference evidence="4 5" key="1">
    <citation type="submission" date="2019-03" db="EMBL/GenBank/DDBJ databases">
        <title>Genomic Encyclopedia of Type Strains, Phase IV (KMG-IV): sequencing the most valuable type-strain genomes for metagenomic binning, comparative biology and taxonomic classification.</title>
        <authorList>
            <person name="Goeker M."/>
        </authorList>
    </citation>
    <scope>NUCLEOTIDE SEQUENCE [LARGE SCALE GENOMIC DNA]</scope>
    <source>
        <strain evidence="4 5">DSM 103923</strain>
    </source>
</reference>
<name>A0A4V2UQQ5_9PROT</name>
<feature type="signal peptide" evidence="3">
    <location>
        <begin position="1"/>
        <end position="25"/>
    </location>
</feature>
<evidence type="ECO:0000313" key="4">
    <source>
        <dbReference type="EMBL" id="TCS72105.1"/>
    </source>
</evidence>
<sequence length="283" mass="30649">MRILRACLGLLACFLFGGAASAPLAADMALVLAVHPYLPAKEIEQRFAPLAAYLGQALGKPVAVRVGGSYDEHIEAIGRNQVDIAFLGPASYVRMLERFGSKPLLGRFEVNHSPHLYGVIAVRRDSPIRTLEQLKNRRFAFGDPESTMSHFVPRAMLKEAGVPLSALAEHKFLGSHKNVALALLAGDFDAGAMKQEVFEEYAAQGLRALATTPPTPDHLLVTRADLPADMVRQLRNAILALKQRPGGAAILGSLHKGLDAFIPASEKDYAGLRRMVRNIDAAR</sequence>
<evidence type="ECO:0000256" key="3">
    <source>
        <dbReference type="SAM" id="SignalP"/>
    </source>
</evidence>
<dbReference type="GO" id="GO:0043190">
    <property type="term" value="C:ATP-binding cassette (ABC) transporter complex"/>
    <property type="evidence" value="ECO:0007669"/>
    <property type="project" value="InterPro"/>
</dbReference>
<comment type="similarity">
    <text evidence="1">Belongs to the phosphate/phosphite/phosphonate binding protein family.</text>
</comment>
<feature type="chain" id="PRO_5020346615" evidence="3">
    <location>
        <begin position="26"/>
        <end position="283"/>
    </location>
</feature>
<dbReference type="InterPro" id="IPR005770">
    <property type="entry name" value="PhnD"/>
</dbReference>
<keyword evidence="5" id="KW-1185">Reference proteome</keyword>
<dbReference type="PANTHER" id="PTHR35841:SF1">
    <property type="entry name" value="PHOSPHONATES-BINDING PERIPLASMIC PROTEIN"/>
    <property type="match status" value="1"/>
</dbReference>
<dbReference type="OrthoDB" id="225238at2"/>
<evidence type="ECO:0000256" key="2">
    <source>
        <dbReference type="ARBA" id="ARBA00022729"/>
    </source>
</evidence>
<dbReference type="PANTHER" id="PTHR35841">
    <property type="entry name" value="PHOSPHONATES-BINDING PERIPLASMIC PROTEIN"/>
    <property type="match status" value="1"/>
</dbReference>
<dbReference type="AlphaFoldDB" id="A0A4V2UQQ5"/>
<dbReference type="Proteomes" id="UP000295135">
    <property type="component" value="Unassembled WGS sequence"/>
</dbReference>
<dbReference type="EMBL" id="SLZY01000006">
    <property type="protein sequence ID" value="TCS72105.1"/>
    <property type="molecule type" value="Genomic_DNA"/>
</dbReference>
<comment type="caution">
    <text evidence="4">The sequence shown here is derived from an EMBL/GenBank/DDBJ whole genome shotgun (WGS) entry which is preliminary data.</text>
</comment>
<dbReference type="Pfam" id="PF12974">
    <property type="entry name" value="Phosphonate-bd"/>
    <property type="match status" value="1"/>
</dbReference>
<evidence type="ECO:0000256" key="1">
    <source>
        <dbReference type="ARBA" id="ARBA00007162"/>
    </source>
</evidence>
<accession>A0A4V2UQQ5</accession>
<organism evidence="4 5">
    <name type="scientific">Sulfuritortus calidifontis</name>
    <dbReference type="NCBI Taxonomy" id="1914471"/>
    <lineage>
        <taxon>Bacteria</taxon>
        <taxon>Pseudomonadati</taxon>
        <taxon>Pseudomonadota</taxon>
        <taxon>Betaproteobacteria</taxon>
        <taxon>Nitrosomonadales</taxon>
        <taxon>Thiobacillaceae</taxon>
        <taxon>Sulfuritortus</taxon>
    </lineage>
</organism>
<proteinExistence type="inferred from homology"/>
<dbReference type="SUPFAM" id="SSF53850">
    <property type="entry name" value="Periplasmic binding protein-like II"/>
    <property type="match status" value="1"/>
</dbReference>
<evidence type="ECO:0000313" key="5">
    <source>
        <dbReference type="Proteomes" id="UP000295135"/>
    </source>
</evidence>
<dbReference type="Gene3D" id="3.40.190.10">
    <property type="entry name" value="Periplasmic binding protein-like II"/>
    <property type="match status" value="2"/>
</dbReference>
<dbReference type="NCBIfam" id="TIGR01098">
    <property type="entry name" value="3A0109s03R"/>
    <property type="match status" value="1"/>
</dbReference>
<protein>
    <submittedName>
        <fullName evidence="4">Phosphonate transport system substrate-binding protein</fullName>
    </submittedName>
</protein>